<dbReference type="InterPro" id="IPR022742">
    <property type="entry name" value="Hydrolase_4"/>
</dbReference>
<dbReference type="GO" id="GO:0016787">
    <property type="term" value="F:hydrolase activity"/>
    <property type="evidence" value="ECO:0007669"/>
    <property type="project" value="UniProtKB-KW"/>
</dbReference>
<dbReference type="InterPro" id="IPR029058">
    <property type="entry name" value="AB_hydrolase_fold"/>
</dbReference>
<dbReference type="Proteomes" id="UP001168575">
    <property type="component" value="Unassembled WGS sequence"/>
</dbReference>
<dbReference type="Gene3D" id="3.40.50.1820">
    <property type="entry name" value="alpha/beta hydrolase"/>
    <property type="match status" value="1"/>
</dbReference>
<gene>
    <name evidence="2" type="ORF">Q3982_08435</name>
</gene>
<organism evidence="2 3">
    <name type="scientific">Phoenicibacter congonensis</name>
    <dbReference type="NCBI Taxonomy" id="1944646"/>
    <lineage>
        <taxon>Bacteria</taxon>
        <taxon>Bacillati</taxon>
        <taxon>Actinomycetota</taxon>
        <taxon>Coriobacteriia</taxon>
        <taxon>Eggerthellales</taxon>
        <taxon>Eggerthellaceae</taxon>
        <taxon>Phoenicibacter</taxon>
    </lineage>
</organism>
<reference evidence="2" key="1">
    <citation type="submission" date="2023-07" db="EMBL/GenBank/DDBJ databases">
        <title>Between Cages and Wild: Unraveling the Impact of Captivity on Animal Microbiomes and Antimicrobial Resistance.</title>
        <authorList>
            <person name="Schmartz G.P."/>
            <person name="Rehner J."/>
            <person name="Schuff M.J."/>
            <person name="Becker S.L."/>
            <person name="Kravczyk M."/>
            <person name="Gurevich A."/>
            <person name="Francke R."/>
            <person name="Mueller R."/>
            <person name="Keller V."/>
            <person name="Keller A."/>
        </authorList>
    </citation>
    <scope>NUCLEOTIDE SEQUENCE</scope>
    <source>
        <strain evidence="2">S12M_St_49</strain>
    </source>
</reference>
<dbReference type="AlphaFoldDB" id="A0AA43U9R3"/>
<dbReference type="EMBL" id="JAUMVS010000263">
    <property type="protein sequence ID" value="MDO4842685.1"/>
    <property type="molecule type" value="Genomic_DNA"/>
</dbReference>
<evidence type="ECO:0000259" key="1">
    <source>
        <dbReference type="Pfam" id="PF12146"/>
    </source>
</evidence>
<protein>
    <submittedName>
        <fullName evidence="2">Alpha/beta fold hydrolase</fullName>
    </submittedName>
</protein>
<evidence type="ECO:0000313" key="2">
    <source>
        <dbReference type="EMBL" id="MDO4842685.1"/>
    </source>
</evidence>
<sequence>MEKYFEINKSGQNIRCKLYYGKSAGIEKAVLFVHGFTGHKDNGAAQKFADRVLSKYKGIAVMTFNLPCHGDDVKKKLALQDCMTYIGLAADYIKTELHTDDIYAYATSFGGYLVLKYIAENESPFKKIALRCPAVNMAEVLTDSIMKNDELDKLRRGKTVSVGFDRKIEVSRQFLTELETADIQKIDYMEHADDILILHGTKDEVVPFEAVRRFAEDNLIEFIPVENADHRFQNPAHMELATKKVIEFFGFGD</sequence>
<proteinExistence type="predicted"/>
<dbReference type="SUPFAM" id="SSF53474">
    <property type="entry name" value="alpha/beta-Hydrolases"/>
    <property type="match status" value="1"/>
</dbReference>
<accession>A0AA43U9R3</accession>
<keyword evidence="3" id="KW-1185">Reference proteome</keyword>
<dbReference type="Pfam" id="PF12146">
    <property type="entry name" value="Hydrolase_4"/>
    <property type="match status" value="1"/>
</dbReference>
<comment type="caution">
    <text evidence="2">The sequence shown here is derived from an EMBL/GenBank/DDBJ whole genome shotgun (WGS) entry which is preliminary data.</text>
</comment>
<feature type="domain" description="Serine aminopeptidase S33" evidence="1">
    <location>
        <begin position="27"/>
        <end position="142"/>
    </location>
</feature>
<evidence type="ECO:0000313" key="3">
    <source>
        <dbReference type="Proteomes" id="UP001168575"/>
    </source>
</evidence>
<keyword evidence="2" id="KW-0378">Hydrolase</keyword>
<name>A0AA43U9R3_9ACTN</name>